<feature type="binding site" evidence="10">
    <location>
        <position position="177"/>
    </location>
    <ligand>
        <name>Zn(2+)</name>
        <dbReference type="ChEBI" id="CHEBI:29105"/>
    </ligand>
</feature>
<proteinExistence type="inferred from homology"/>
<organism evidence="12 13">
    <name type="scientific">Methylocaldum marinum</name>
    <dbReference type="NCBI Taxonomy" id="1432792"/>
    <lineage>
        <taxon>Bacteria</taxon>
        <taxon>Pseudomonadati</taxon>
        <taxon>Pseudomonadota</taxon>
        <taxon>Gammaproteobacteria</taxon>
        <taxon>Methylococcales</taxon>
        <taxon>Methylococcaceae</taxon>
        <taxon>Methylocaldum</taxon>
    </lineage>
</organism>
<dbReference type="SUPFAM" id="SSF53697">
    <property type="entry name" value="SIS domain"/>
    <property type="match status" value="1"/>
</dbReference>
<dbReference type="AlphaFoldDB" id="A0A286P454"/>
<evidence type="ECO:0000313" key="12">
    <source>
        <dbReference type="EMBL" id="BBA32426.1"/>
    </source>
</evidence>
<dbReference type="RefSeq" id="WP_232020482.1">
    <property type="nucleotide sequence ID" value="NZ_AP017928.1"/>
</dbReference>
<sequence>MGIVSAGGMVQSDIRSATEEHIAVFSSMEDVAPQIEALGERLVACIRSGGKVLFFGNGGSAADSQHLAAELVGRFVRERRGLPAIALTTDTSILTAVGNDYGFETIFARQIEALCGPQDIVVSISTSGNSPNVIAAIERAKEIGAFTAALTGKDGGRVKDMVDLCIRVPSSVTSRIQEAHIFIGHVLCDWVERSVVGDGDVRG</sequence>
<comment type="subunit">
    <text evidence="10">Homotetramer.</text>
</comment>
<keyword evidence="7 10" id="KW-0862">Zinc</keyword>
<comment type="catalytic activity">
    <reaction evidence="1 10">
        <text>2 D-sedoheptulose 7-phosphate = D-glycero-alpha-D-manno-heptose 7-phosphate + D-glycero-beta-D-manno-heptose 7-phosphate</text>
        <dbReference type="Rhea" id="RHEA:27489"/>
        <dbReference type="ChEBI" id="CHEBI:57483"/>
        <dbReference type="ChEBI" id="CHEBI:60203"/>
        <dbReference type="ChEBI" id="CHEBI:60204"/>
        <dbReference type="EC" id="5.3.1.28"/>
    </reaction>
</comment>
<dbReference type="InterPro" id="IPR050099">
    <property type="entry name" value="SIS_GmhA/DiaA_subfam"/>
</dbReference>
<feature type="domain" description="SIS" evidence="11">
    <location>
        <begin position="42"/>
        <end position="203"/>
    </location>
</feature>
<dbReference type="PANTHER" id="PTHR30390">
    <property type="entry name" value="SEDOHEPTULOSE 7-PHOSPHATE ISOMERASE / DNAA INITIATOR-ASSOCIATING FACTOR FOR REPLICATION INITIATION"/>
    <property type="match status" value="1"/>
</dbReference>
<dbReference type="InterPro" id="IPR001347">
    <property type="entry name" value="SIS_dom"/>
</dbReference>
<keyword evidence="8 10" id="KW-0413">Isomerase</keyword>
<feature type="binding site" evidence="10">
    <location>
        <begin position="99"/>
        <end position="100"/>
    </location>
    <ligand>
        <name>substrate</name>
    </ligand>
</feature>
<dbReference type="GO" id="GO:2001061">
    <property type="term" value="P:D-glycero-D-manno-heptose 7-phosphate biosynthetic process"/>
    <property type="evidence" value="ECO:0007669"/>
    <property type="project" value="UniProtKB-UniPathway"/>
</dbReference>
<dbReference type="GO" id="GO:0005737">
    <property type="term" value="C:cytoplasm"/>
    <property type="evidence" value="ECO:0007669"/>
    <property type="project" value="UniProtKB-SubCell"/>
</dbReference>
<feature type="binding site" evidence="10">
    <location>
        <position position="177"/>
    </location>
    <ligand>
        <name>substrate</name>
    </ligand>
</feature>
<dbReference type="InterPro" id="IPR046348">
    <property type="entry name" value="SIS_dom_sf"/>
</dbReference>
<dbReference type="GO" id="GO:0008270">
    <property type="term" value="F:zinc ion binding"/>
    <property type="evidence" value="ECO:0007669"/>
    <property type="project" value="UniProtKB-UniRule"/>
</dbReference>
<name>A0A286P454_9GAMM</name>
<dbReference type="InterPro" id="IPR004515">
    <property type="entry name" value="Phosphoheptose_Isoase"/>
</dbReference>
<dbReference type="PANTHER" id="PTHR30390:SF6">
    <property type="entry name" value="DNAA INITIATOR-ASSOCIATING PROTEIN DIAA"/>
    <property type="match status" value="1"/>
</dbReference>
<comment type="similarity">
    <text evidence="4 10">Belongs to the SIS family. GmhA subfamily.</text>
</comment>
<feature type="binding site" evidence="10">
    <location>
        <begin position="57"/>
        <end position="59"/>
    </location>
    <ligand>
        <name>substrate</name>
    </ligand>
</feature>
<evidence type="ECO:0000256" key="2">
    <source>
        <dbReference type="ARBA" id="ARBA00003172"/>
    </source>
</evidence>
<evidence type="ECO:0000256" key="1">
    <source>
        <dbReference type="ARBA" id="ARBA00000348"/>
    </source>
</evidence>
<keyword evidence="5 10" id="KW-0963">Cytoplasm</keyword>
<accession>A0A286P454</accession>
<evidence type="ECO:0000256" key="5">
    <source>
        <dbReference type="ARBA" id="ARBA00022490"/>
    </source>
</evidence>
<evidence type="ECO:0000256" key="6">
    <source>
        <dbReference type="ARBA" id="ARBA00022723"/>
    </source>
</evidence>
<gene>
    <name evidence="10" type="primary">gmhA</name>
    <name evidence="12" type="ORF">sS8_0460</name>
</gene>
<dbReference type="GO" id="GO:0008968">
    <property type="term" value="F:D-sedoheptulose 7-phosphate isomerase activity"/>
    <property type="evidence" value="ECO:0007669"/>
    <property type="project" value="UniProtKB-UniRule"/>
</dbReference>
<feature type="binding site" evidence="10">
    <location>
        <begin position="125"/>
        <end position="127"/>
    </location>
    <ligand>
        <name>substrate</name>
    </ligand>
</feature>
<evidence type="ECO:0000256" key="3">
    <source>
        <dbReference type="ARBA" id="ARBA00004496"/>
    </source>
</evidence>
<feature type="binding site" evidence="10">
    <location>
        <position position="185"/>
    </location>
    <ligand>
        <name>Zn(2+)</name>
        <dbReference type="ChEBI" id="CHEBI:29105"/>
    </ligand>
</feature>
<dbReference type="Gene3D" id="3.40.50.10490">
    <property type="entry name" value="Glucose-6-phosphate isomerase like protein, domain 1"/>
    <property type="match status" value="1"/>
</dbReference>
<dbReference type="KEGG" id="mmai:sS8_0460"/>
<feature type="binding site" evidence="10">
    <location>
        <position position="70"/>
    </location>
    <ligand>
        <name>Zn(2+)</name>
        <dbReference type="ChEBI" id="CHEBI:29105"/>
    </ligand>
</feature>
<dbReference type="Pfam" id="PF13580">
    <property type="entry name" value="SIS_2"/>
    <property type="match status" value="1"/>
</dbReference>
<keyword evidence="9 10" id="KW-0119">Carbohydrate metabolism</keyword>
<dbReference type="Proteomes" id="UP000266313">
    <property type="component" value="Chromosome"/>
</dbReference>
<evidence type="ECO:0000256" key="4">
    <source>
        <dbReference type="ARBA" id="ARBA00009894"/>
    </source>
</evidence>
<evidence type="ECO:0000256" key="7">
    <source>
        <dbReference type="ARBA" id="ARBA00022833"/>
    </source>
</evidence>
<comment type="function">
    <text evidence="2 10">Catalyzes the isomerization of sedoheptulose 7-phosphate in D-glycero-D-manno-heptose 7-phosphate.</text>
</comment>
<comment type="cofactor">
    <cofactor evidence="10">
        <name>Zn(2+)</name>
        <dbReference type="ChEBI" id="CHEBI:29105"/>
    </cofactor>
    <text evidence="10">Binds 1 zinc ion per subunit.</text>
</comment>
<dbReference type="EMBL" id="AP017928">
    <property type="protein sequence ID" value="BBA32426.1"/>
    <property type="molecule type" value="Genomic_DNA"/>
</dbReference>
<evidence type="ECO:0000313" key="13">
    <source>
        <dbReference type="Proteomes" id="UP000266313"/>
    </source>
</evidence>
<feature type="binding site" evidence="10">
    <location>
        <position position="130"/>
    </location>
    <ligand>
        <name>substrate</name>
    </ligand>
</feature>
<dbReference type="GO" id="GO:0097367">
    <property type="term" value="F:carbohydrate derivative binding"/>
    <property type="evidence" value="ECO:0007669"/>
    <property type="project" value="InterPro"/>
</dbReference>
<evidence type="ECO:0000259" key="11">
    <source>
        <dbReference type="PROSITE" id="PS51464"/>
    </source>
</evidence>
<dbReference type="PROSITE" id="PS51464">
    <property type="entry name" value="SIS"/>
    <property type="match status" value="1"/>
</dbReference>
<feature type="binding site" evidence="10">
    <location>
        <position position="66"/>
    </location>
    <ligand>
        <name>Zn(2+)</name>
        <dbReference type="ChEBI" id="CHEBI:29105"/>
    </ligand>
</feature>
<evidence type="ECO:0000256" key="8">
    <source>
        <dbReference type="ARBA" id="ARBA00023235"/>
    </source>
</evidence>
<protein>
    <recommendedName>
        <fullName evidence="10">Phosphoheptose isomerase</fullName>
        <ecNumber evidence="10">5.3.1.28</ecNumber>
    </recommendedName>
    <alternativeName>
        <fullName evidence="10">Sedoheptulose 7-phosphate isomerase</fullName>
    </alternativeName>
</protein>
<dbReference type="CDD" id="cd05006">
    <property type="entry name" value="SIS_GmhA"/>
    <property type="match status" value="1"/>
</dbReference>
<dbReference type="GO" id="GO:0005975">
    <property type="term" value="P:carbohydrate metabolic process"/>
    <property type="evidence" value="ECO:0007669"/>
    <property type="project" value="UniProtKB-UniRule"/>
</dbReference>
<evidence type="ECO:0000256" key="10">
    <source>
        <dbReference type="HAMAP-Rule" id="MF_00067"/>
    </source>
</evidence>
<dbReference type="UniPathway" id="UPA00041">
    <property type="reaction ID" value="UER00436"/>
</dbReference>
<comment type="subcellular location">
    <subcellularLocation>
        <location evidence="3 10">Cytoplasm</location>
    </subcellularLocation>
</comment>
<keyword evidence="13" id="KW-1185">Reference proteome</keyword>
<feature type="binding site" evidence="10">
    <location>
        <position position="70"/>
    </location>
    <ligand>
        <name>substrate</name>
    </ligand>
</feature>
<comment type="pathway">
    <text evidence="10">Carbohydrate biosynthesis; D-glycero-D-manno-heptose 7-phosphate biosynthesis; D-glycero-alpha-D-manno-heptose 7-phosphate and D-glycero-beta-D-manno-heptose 7-phosphate from sedoheptulose 7-phosphate: step 1/1.</text>
</comment>
<comment type="miscellaneous">
    <text evidence="10">The reaction produces a racemic mixture of D-glycero-alpha-D-manno-heptose 7-phosphate and D-glycero-beta-D-manno-heptose 7-phosphate.</text>
</comment>
<reference evidence="12 13" key="1">
    <citation type="submission" date="2016-12" db="EMBL/GenBank/DDBJ databases">
        <title>Genome sequencing of Methylocaldum marinum.</title>
        <authorList>
            <person name="Takeuchi M."/>
            <person name="Kamagata Y."/>
            <person name="Hiraoka S."/>
            <person name="Oshima K."/>
            <person name="Hattori M."/>
            <person name="Iwasaki W."/>
        </authorList>
    </citation>
    <scope>NUCLEOTIDE SEQUENCE [LARGE SCALE GENOMIC DNA]</scope>
    <source>
        <strain evidence="12 13">S8</strain>
    </source>
</reference>
<dbReference type="HAMAP" id="MF_00067">
    <property type="entry name" value="GmhA"/>
    <property type="match status" value="1"/>
</dbReference>
<keyword evidence="6 10" id="KW-0479">Metal-binding</keyword>
<dbReference type="EC" id="5.3.1.28" evidence="10"/>
<evidence type="ECO:0000256" key="9">
    <source>
        <dbReference type="ARBA" id="ARBA00023277"/>
    </source>
</evidence>
<dbReference type="InterPro" id="IPR035461">
    <property type="entry name" value="GmhA/DiaA"/>
</dbReference>